<feature type="signal peptide" evidence="1">
    <location>
        <begin position="1"/>
        <end position="19"/>
    </location>
</feature>
<dbReference type="AlphaFoldDB" id="A0A367K1F7"/>
<reference evidence="2 3" key="1">
    <citation type="journal article" date="2018" name="G3 (Bethesda)">
        <title>Phylogenetic and Phylogenomic Definition of Rhizopus Species.</title>
        <authorList>
            <person name="Gryganskyi A.P."/>
            <person name="Golan J."/>
            <person name="Dolatabadi S."/>
            <person name="Mondo S."/>
            <person name="Robb S."/>
            <person name="Idnurm A."/>
            <person name="Muszewska A."/>
            <person name="Steczkiewicz K."/>
            <person name="Masonjones S."/>
            <person name="Liao H.L."/>
            <person name="Gajdeczka M.T."/>
            <person name="Anike F."/>
            <person name="Vuek A."/>
            <person name="Anishchenko I.M."/>
            <person name="Voigt K."/>
            <person name="de Hoog G.S."/>
            <person name="Smith M.E."/>
            <person name="Heitman J."/>
            <person name="Vilgalys R."/>
            <person name="Stajich J.E."/>
        </authorList>
    </citation>
    <scope>NUCLEOTIDE SEQUENCE [LARGE SCALE GENOMIC DNA]</scope>
    <source>
        <strain evidence="2 3">CBS 357.93</strain>
    </source>
</reference>
<organism evidence="2 3">
    <name type="scientific">Rhizopus azygosporus</name>
    <name type="common">Rhizopus microsporus var. azygosporus</name>
    <dbReference type="NCBI Taxonomy" id="86630"/>
    <lineage>
        <taxon>Eukaryota</taxon>
        <taxon>Fungi</taxon>
        <taxon>Fungi incertae sedis</taxon>
        <taxon>Mucoromycota</taxon>
        <taxon>Mucoromycotina</taxon>
        <taxon>Mucoromycetes</taxon>
        <taxon>Mucorales</taxon>
        <taxon>Mucorineae</taxon>
        <taxon>Rhizopodaceae</taxon>
        <taxon>Rhizopus</taxon>
    </lineage>
</organism>
<dbReference type="OrthoDB" id="10270269at2759"/>
<comment type="caution">
    <text evidence="2">The sequence shown here is derived from an EMBL/GenBank/DDBJ whole genome shotgun (WGS) entry which is preliminary data.</text>
</comment>
<evidence type="ECO:0000256" key="1">
    <source>
        <dbReference type="SAM" id="SignalP"/>
    </source>
</evidence>
<keyword evidence="3" id="KW-1185">Reference proteome</keyword>
<sequence length="184" mass="21693">MEKLILYIALLHLIALVTCEVDWSKPVANVCLELYAPDFGANNGRIGISKDGYGKWALDSDNPWRERYFRFYKWDHGYMRSRVENIWPVDAVVLKGKSGYYIKTGCDDYSVYEPWDWESADLLRLSYVEGSNRFKICHFEWPTICYGRDYNHKRQWIYSDTMGSDHIEFEVKYVDESYCAAQDG</sequence>
<name>A0A367K1F7_RHIAZ</name>
<evidence type="ECO:0000313" key="3">
    <source>
        <dbReference type="Proteomes" id="UP000252139"/>
    </source>
</evidence>
<accession>A0A367K1F7</accession>
<dbReference type="Proteomes" id="UP000252139">
    <property type="component" value="Unassembled WGS sequence"/>
</dbReference>
<dbReference type="EMBL" id="PJQL01000410">
    <property type="protein sequence ID" value="RCH96016.1"/>
    <property type="molecule type" value="Genomic_DNA"/>
</dbReference>
<keyword evidence="1" id="KW-0732">Signal</keyword>
<gene>
    <name evidence="2" type="ORF">CU097_008724</name>
</gene>
<protein>
    <submittedName>
        <fullName evidence="2">Uncharacterized protein</fullName>
    </submittedName>
</protein>
<feature type="chain" id="PRO_5017050260" evidence="1">
    <location>
        <begin position="20"/>
        <end position="184"/>
    </location>
</feature>
<proteinExistence type="predicted"/>
<evidence type="ECO:0000313" key="2">
    <source>
        <dbReference type="EMBL" id="RCH96016.1"/>
    </source>
</evidence>